<gene>
    <name evidence="7" type="ORF">A8F95_14655</name>
</gene>
<dbReference type="InterPro" id="IPR036804">
    <property type="entry name" value="CheR_N_sf"/>
</dbReference>
<keyword evidence="3" id="KW-0489">Methyltransferase</keyword>
<dbReference type="Gene3D" id="3.40.50.150">
    <property type="entry name" value="Vaccinia Virus protein VP39"/>
    <property type="match status" value="1"/>
</dbReference>
<dbReference type="PANTHER" id="PTHR24422">
    <property type="entry name" value="CHEMOTAXIS PROTEIN METHYLTRANSFERASE"/>
    <property type="match status" value="1"/>
</dbReference>
<dbReference type="PRINTS" id="PR00996">
    <property type="entry name" value="CHERMTFRASE"/>
</dbReference>
<dbReference type="EC" id="2.1.1.80" evidence="2"/>
<organism evidence="7 8">
    <name type="scientific">Pseudobacillus wudalianchiensis</name>
    <dbReference type="NCBI Taxonomy" id="1743143"/>
    <lineage>
        <taxon>Bacteria</taxon>
        <taxon>Bacillati</taxon>
        <taxon>Bacillota</taxon>
        <taxon>Bacilli</taxon>
        <taxon>Bacillales</taxon>
        <taxon>Bacillaceae</taxon>
        <taxon>Pseudobacillus</taxon>
    </lineage>
</organism>
<keyword evidence="4" id="KW-0808">Transferase</keyword>
<evidence type="ECO:0000259" key="6">
    <source>
        <dbReference type="PROSITE" id="PS50123"/>
    </source>
</evidence>
<dbReference type="PROSITE" id="PS50123">
    <property type="entry name" value="CHER"/>
    <property type="match status" value="1"/>
</dbReference>
<evidence type="ECO:0000313" key="8">
    <source>
        <dbReference type="Proteomes" id="UP000092578"/>
    </source>
</evidence>
<comment type="caution">
    <text evidence="7">The sequence shown here is derived from an EMBL/GenBank/DDBJ whole genome shotgun (WGS) entry which is preliminary data.</text>
</comment>
<keyword evidence="8" id="KW-1185">Reference proteome</keyword>
<feature type="domain" description="CheR-type methyltransferase" evidence="6">
    <location>
        <begin position="1"/>
        <end position="270"/>
    </location>
</feature>
<dbReference type="RefSeq" id="WP_065411849.1">
    <property type="nucleotide sequence ID" value="NZ_MAYT01000030.1"/>
</dbReference>
<dbReference type="InterPro" id="IPR029063">
    <property type="entry name" value="SAM-dependent_MTases_sf"/>
</dbReference>
<dbReference type="InterPro" id="IPR050903">
    <property type="entry name" value="Bact_Chemotaxis_MeTrfase"/>
</dbReference>
<sequence length="280" mass="32160">MESFALKQLTQMVYEYCGLNYQTNSASLETKIAGRLQQLHVSVWEYIRLLEQSTAEWDVLVELLTINETYFYREDKQLAVYQNEVLPELIAQNPDRTLQVWSAACSSGEEPYSLAITTIDSGLCPPQKVAIKGTDINKKVLQAAASGIYNKQSLSFRRIPDRWLKHYFIEQPDAFRVIEPVKSMVAFEQLNLLDSFKMGNLRQQYDVIFCRNVLIYFDSETIKKVASYFYQALKGGGYLFLGHAENISTMGIGFQTMSKNGTFYYRKESADGQANWCNDR</sequence>
<keyword evidence="5" id="KW-0949">S-adenosyl-L-methionine</keyword>
<comment type="catalytic activity">
    <reaction evidence="1">
        <text>L-glutamyl-[protein] + S-adenosyl-L-methionine = [protein]-L-glutamate 5-O-methyl ester + S-adenosyl-L-homocysteine</text>
        <dbReference type="Rhea" id="RHEA:24452"/>
        <dbReference type="Rhea" id="RHEA-COMP:10208"/>
        <dbReference type="Rhea" id="RHEA-COMP:10311"/>
        <dbReference type="ChEBI" id="CHEBI:29973"/>
        <dbReference type="ChEBI" id="CHEBI:57856"/>
        <dbReference type="ChEBI" id="CHEBI:59789"/>
        <dbReference type="ChEBI" id="CHEBI:82795"/>
        <dbReference type="EC" id="2.1.1.80"/>
    </reaction>
</comment>
<dbReference type="GO" id="GO:0032259">
    <property type="term" value="P:methylation"/>
    <property type="evidence" value="ECO:0007669"/>
    <property type="project" value="UniProtKB-KW"/>
</dbReference>
<evidence type="ECO:0000313" key="7">
    <source>
        <dbReference type="EMBL" id="OCA81953.1"/>
    </source>
</evidence>
<dbReference type="Proteomes" id="UP000092578">
    <property type="component" value="Unassembled WGS sequence"/>
</dbReference>
<dbReference type="Pfam" id="PF01739">
    <property type="entry name" value="CheR"/>
    <property type="match status" value="1"/>
</dbReference>
<protein>
    <recommendedName>
        <fullName evidence="2">protein-glutamate O-methyltransferase</fullName>
        <ecNumber evidence="2">2.1.1.80</ecNumber>
    </recommendedName>
</protein>
<proteinExistence type="predicted"/>
<dbReference type="EMBL" id="MAYT01000030">
    <property type="protein sequence ID" value="OCA81953.1"/>
    <property type="molecule type" value="Genomic_DNA"/>
</dbReference>
<evidence type="ECO:0000256" key="4">
    <source>
        <dbReference type="ARBA" id="ARBA00022679"/>
    </source>
</evidence>
<reference evidence="8" key="1">
    <citation type="submission" date="2016-05" db="EMBL/GenBank/DDBJ databases">
        <authorList>
            <person name="Liu B."/>
            <person name="Wang J."/>
            <person name="Zhu Y."/>
            <person name="Liu G."/>
            <person name="Chen Q."/>
            <person name="Chen Z."/>
            <person name="Lan J."/>
            <person name="Che J."/>
            <person name="Ge C."/>
            <person name="Shi H."/>
            <person name="Pan Z."/>
            <person name="Liu X."/>
        </authorList>
    </citation>
    <scope>NUCLEOTIDE SEQUENCE [LARGE SCALE GENOMIC DNA]</scope>
    <source>
        <strain evidence="8">FJAT-27215</strain>
    </source>
</reference>
<evidence type="ECO:0000256" key="5">
    <source>
        <dbReference type="ARBA" id="ARBA00022691"/>
    </source>
</evidence>
<dbReference type="InterPro" id="IPR022642">
    <property type="entry name" value="CheR_C"/>
</dbReference>
<dbReference type="PANTHER" id="PTHR24422:SF10">
    <property type="entry name" value="CHEMOTAXIS PROTEIN METHYLTRANSFERASE 2"/>
    <property type="match status" value="1"/>
</dbReference>
<dbReference type="GO" id="GO:0008983">
    <property type="term" value="F:protein-glutamate O-methyltransferase activity"/>
    <property type="evidence" value="ECO:0007669"/>
    <property type="project" value="UniProtKB-EC"/>
</dbReference>
<dbReference type="SUPFAM" id="SSF53335">
    <property type="entry name" value="S-adenosyl-L-methionine-dependent methyltransferases"/>
    <property type="match status" value="1"/>
</dbReference>
<dbReference type="InterPro" id="IPR000780">
    <property type="entry name" value="CheR_MeTrfase"/>
</dbReference>
<dbReference type="SMART" id="SM00138">
    <property type="entry name" value="MeTrc"/>
    <property type="match status" value="1"/>
</dbReference>
<dbReference type="Gene3D" id="1.10.155.10">
    <property type="entry name" value="Chemotaxis receptor methyltransferase CheR, N-terminal domain"/>
    <property type="match status" value="1"/>
</dbReference>
<dbReference type="AlphaFoldDB" id="A0A1B9ADM3"/>
<name>A0A1B9ADM3_9BACI</name>
<evidence type="ECO:0000256" key="1">
    <source>
        <dbReference type="ARBA" id="ARBA00001541"/>
    </source>
</evidence>
<accession>A0A1B9ADM3</accession>
<evidence type="ECO:0000256" key="3">
    <source>
        <dbReference type="ARBA" id="ARBA00022603"/>
    </source>
</evidence>
<evidence type="ECO:0000256" key="2">
    <source>
        <dbReference type="ARBA" id="ARBA00012534"/>
    </source>
</evidence>